<evidence type="ECO:0000256" key="1">
    <source>
        <dbReference type="ARBA" id="ARBA00023015"/>
    </source>
</evidence>
<keyword evidence="1" id="KW-0805">Transcription regulation</keyword>
<dbReference type="InterPro" id="IPR036271">
    <property type="entry name" value="Tet_transcr_reg_TetR-rel_C_sf"/>
</dbReference>
<dbReference type="Proteomes" id="UP000235015">
    <property type="component" value="Unassembled WGS sequence"/>
</dbReference>
<proteinExistence type="predicted"/>
<dbReference type="Pfam" id="PF17932">
    <property type="entry name" value="TetR_C_24"/>
    <property type="match status" value="1"/>
</dbReference>
<dbReference type="SUPFAM" id="SSF46689">
    <property type="entry name" value="Homeodomain-like"/>
    <property type="match status" value="1"/>
</dbReference>
<dbReference type="STRING" id="1111735.GCA_000428045_00043"/>
<gene>
    <name evidence="6" type="ORF">C0630_13120</name>
</gene>
<dbReference type="PANTHER" id="PTHR30055">
    <property type="entry name" value="HTH-TYPE TRANSCRIPTIONAL REGULATOR RUTR"/>
    <property type="match status" value="1"/>
</dbReference>
<comment type="caution">
    <text evidence="6">The sequence shown here is derived from an EMBL/GenBank/DDBJ whole genome shotgun (WGS) entry which is preliminary data.</text>
</comment>
<name>A0A2N6CV26_9GAMM</name>
<dbReference type="PANTHER" id="PTHR30055:SF234">
    <property type="entry name" value="HTH-TYPE TRANSCRIPTIONAL REGULATOR BETI"/>
    <property type="match status" value="1"/>
</dbReference>
<reference evidence="6 7" key="1">
    <citation type="submission" date="2017-11" db="EMBL/GenBank/DDBJ databases">
        <title>Genome-resolved metagenomics identifies genetic mobility, metabolic interactions, and unexpected diversity in perchlorate-reducing communities.</title>
        <authorList>
            <person name="Barnum T.P."/>
            <person name="Figueroa I.A."/>
            <person name="Carlstrom C.I."/>
            <person name="Lucas L.N."/>
            <person name="Engelbrektson A.L."/>
            <person name="Coates J.D."/>
        </authorList>
    </citation>
    <scope>NUCLEOTIDE SEQUENCE [LARGE SCALE GENOMIC DNA]</scope>
    <source>
        <strain evidence="6">BM301</strain>
    </source>
</reference>
<sequence>MALHVKHLPAEERRAITVETVVELAAEQNPNDITTTAIAKRMGLTQGALFRHFPSKSAIMSAVMEWVAERLLSRVDKAVQSIESPVAALEAMFMAHVAFVAEHPGVPRMLFGELQHAGETAPKRMVQTLISRYGERVRKLIDAGKAAGEMHPALDTEAAVNLFVGTIQGLVMQSLLAGDVRQIGRDAPGVFAIYRRGIGSGM</sequence>
<evidence type="ECO:0000313" key="7">
    <source>
        <dbReference type="Proteomes" id="UP000235015"/>
    </source>
</evidence>
<dbReference type="Gene3D" id="1.10.357.10">
    <property type="entry name" value="Tetracycline Repressor, domain 2"/>
    <property type="match status" value="1"/>
</dbReference>
<dbReference type="SUPFAM" id="SSF48498">
    <property type="entry name" value="Tetracyclin repressor-like, C-terminal domain"/>
    <property type="match status" value="1"/>
</dbReference>
<dbReference type="GO" id="GO:0000976">
    <property type="term" value="F:transcription cis-regulatory region binding"/>
    <property type="evidence" value="ECO:0007669"/>
    <property type="project" value="TreeGrafter"/>
</dbReference>
<dbReference type="RefSeq" id="WP_273439939.1">
    <property type="nucleotide sequence ID" value="NZ_PKUN01000022.1"/>
</dbReference>
<evidence type="ECO:0000313" key="6">
    <source>
        <dbReference type="EMBL" id="PLX61036.1"/>
    </source>
</evidence>
<dbReference type="InterPro" id="IPR050109">
    <property type="entry name" value="HTH-type_TetR-like_transc_reg"/>
</dbReference>
<dbReference type="EMBL" id="PKUN01000022">
    <property type="protein sequence ID" value="PLX61036.1"/>
    <property type="molecule type" value="Genomic_DNA"/>
</dbReference>
<dbReference type="PROSITE" id="PS50977">
    <property type="entry name" value="HTH_TETR_2"/>
    <property type="match status" value="1"/>
</dbReference>
<keyword evidence="2 4" id="KW-0238">DNA-binding</keyword>
<feature type="DNA-binding region" description="H-T-H motif" evidence="4">
    <location>
        <begin position="34"/>
        <end position="53"/>
    </location>
</feature>
<keyword evidence="3" id="KW-0804">Transcription</keyword>
<dbReference type="InterPro" id="IPR041490">
    <property type="entry name" value="KstR2_TetR_C"/>
</dbReference>
<evidence type="ECO:0000259" key="5">
    <source>
        <dbReference type="PROSITE" id="PS50977"/>
    </source>
</evidence>
<feature type="domain" description="HTH tetR-type" evidence="5">
    <location>
        <begin position="11"/>
        <end position="71"/>
    </location>
</feature>
<protein>
    <submittedName>
        <fullName evidence="6">TetR family transcriptional regulator</fullName>
    </submittedName>
</protein>
<evidence type="ECO:0000256" key="4">
    <source>
        <dbReference type="PROSITE-ProRule" id="PRU00335"/>
    </source>
</evidence>
<dbReference type="InterPro" id="IPR009057">
    <property type="entry name" value="Homeodomain-like_sf"/>
</dbReference>
<dbReference type="AlphaFoldDB" id="A0A2N6CV26"/>
<accession>A0A2N6CV26</accession>
<dbReference type="GO" id="GO:0003700">
    <property type="term" value="F:DNA-binding transcription factor activity"/>
    <property type="evidence" value="ECO:0007669"/>
    <property type="project" value="TreeGrafter"/>
</dbReference>
<organism evidence="6 7">
    <name type="scientific">Sedimenticola selenatireducens</name>
    <dbReference type="NCBI Taxonomy" id="191960"/>
    <lineage>
        <taxon>Bacteria</taxon>
        <taxon>Pseudomonadati</taxon>
        <taxon>Pseudomonadota</taxon>
        <taxon>Gammaproteobacteria</taxon>
        <taxon>Chromatiales</taxon>
        <taxon>Sedimenticolaceae</taxon>
        <taxon>Sedimenticola</taxon>
    </lineage>
</organism>
<dbReference type="InterPro" id="IPR001647">
    <property type="entry name" value="HTH_TetR"/>
</dbReference>
<evidence type="ECO:0000256" key="3">
    <source>
        <dbReference type="ARBA" id="ARBA00023163"/>
    </source>
</evidence>
<evidence type="ECO:0000256" key="2">
    <source>
        <dbReference type="ARBA" id="ARBA00023125"/>
    </source>
</evidence>
<dbReference type="Pfam" id="PF00440">
    <property type="entry name" value="TetR_N"/>
    <property type="match status" value="1"/>
</dbReference>